<feature type="signal peptide" evidence="2">
    <location>
        <begin position="1"/>
        <end position="35"/>
    </location>
</feature>
<dbReference type="Proteomes" id="UP000064967">
    <property type="component" value="Chromosome"/>
</dbReference>
<evidence type="ECO:0000256" key="2">
    <source>
        <dbReference type="SAM" id="SignalP"/>
    </source>
</evidence>
<feature type="region of interest" description="Disordered" evidence="1">
    <location>
        <begin position="35"/>
        <end position="84"/>
    </location>
</feature>
<protein>
    <recommendedName>
        <fullName evidence="5">Phosphate-selective porin O and P</fullName>
    </recommendedName>
</protein>
<dbReference type="AlphaFoldDB" id="A0A0K1PVE0"/>
<sequence length="503" mass="55766">MRGHTMTLPARRFGKLGALSIALALTSLTSSRAFAQQAPAGTSSERPWPENPAKEADPPLIPPPGQDRLPTSTSGTELVPPDRERANTVVVGTTDTGSPDVRDARIKALEERLAEDEARLNRLDVGQRILKHLTFSGYVQPQLIIQVNNTAASSNLINGVLPPGISANAVIANPDGTTTNNDYFRLRRTRFRTVFQTDVARFSLEVDPFPLGANNIVIGTIVRDAEATGIAHWSRDVRTEFSAGIFLLPLRLELFERSNVRPFIERSWLVQSLFPSGRDIGAHARTYAFDQKLLVDVGVVNGQRLDQPDLIRLPDLNQAKDYYGVVKYRLGKVNLTTTGYVGTGQIVDTQLLRVKNYGRWMLNYGLGAHHVFLRRLGETLVSTELTFMQNMDIGTAYPFAVPSIPTPFSDNVANLMERGFYVRVEQEITPLALVGYRFDTYTPDSSIKNNARDTHAVVAVLRFSKNLRWMNEVDVVIDNAHPEGSPPPSKHTFIYSSVLQAGF</sequence>
<dbReference type="KEGG" id="llu:AKJ09_03758"/>
<evidence type="ECO:0000313" key="4">
    <source>
        <dbReference type="Proteomes" id="UP000064967"/>
    </source>
</evidence>
<accession>A0A0K1PVE0</accession>
<evidence type="ECO:0000256" key="1">
    <source>
        <dbReference type="SAM" id="MobiDB-lite"/>
    </source>
</evidence>
<dbReference type="Gene3D" id="2.40.160.10">
    <property type="entry name" value="Porin"/>
    <property type="match status" value="1"/>
</dbReference>
<evidence type="ECO:0000313" key="3">
    <source>
        <dbReference type="EMBL" id="AKU97094.1"/>
    </source>
</evidence>
<keyword evidence="2" id="KW-0732">Signal</keyword>
<feature type="chain" id="PRO_5005466663" description="Phosphate-selective porin O and P" evidence="2">
    <location>
        <begin position="36"/>
        <end position="503"/>
    </location>
</feature>
<gene>
    <name evidence="3" type="ORF">AKJ09_03758</name>
</gene>
<name>A0A0K1PVE0_9BACT</name>
<proteinExistence type="predicted"/>
<evidence type="ECO:0008006" key="5">
    <source>
        <dbReference type="Google" id="ProtNLM"/>
    </source>
</evidence>
<dbReference type="STRING" id="1391654.AKJ09_03758"/>
<dbReference type="InterPro" id="IPR023614">
    <property type="entry name" value="Porin_dom_sf"/>
</dbReference>
<reference evidence="3 4" key="1">
    <citation type="submission" date="2015-08" db="EMBL/GenBank/DDBJ databases">
        <authorList>
            <person name="Babu N.S."/>
            <person name="Beckwith C.J."/>
            <person name="Beseler K.G."/>
            <person name="Brison A."/>
            <person name="Carone J.V."/>
            <person name="Caskin T.P."/>
            <person name="Diamond M."/>
            <person name="Durham M.E."/>
            <person name="Foxe J.M."/>
            <person name="Go M."/>
            <person name="Henderson B.A."/>
            <person name="Jones I.B."/>
            <person name="McGettigan J.A."/>
            <person name="Micheletti S.J."/>
            <person name="Nasrallah M.E."/>
            <person name="Ortiz D."/>
            <person name="Piller C.R."/>
            <person name="Privatt S.R."/>
            <person name="Schneider S.L."/>
            <person name="Sharp S."/>
            <person name="Smith T.C."/>
            <person name="Stanton J.D."/>
            <person name="Ullery H.E."/>
            <person name="Wilson R.J."/>
            <person name="Serrano M.G."/>
            <person name="Buck G."/>
            <person name="Lee V."/>
            <person name="Wang Y."/>
            <person name="Carvalho R."/>
            <person name="Voegtly L."/>
            <person name="Shi R."/>
            <person name="Duckworth R."/>
            <person name="Johnson A."/>
            <person name="Loviza R."/>
            <person name="Walstead R."/>
            <person name="Shah Z."/>
            <person name="Kiflezghi M."/>
            <person name="Wade K."/>
            <person name="Ball S.L."/>
            <person name="Bradley K.W."/>
            <person name="Asai D.J."/>
            <person name="Bowman C.A."/>
            <person name="Russell D.A."/>
            <person name="Pope W.H."/>
            <person name="Jacobs-Sera D."/>
            <person name="Hendrix R.W."/>
            <person name="Hatfull G.F."/>
        </authorList>
    </citation>
    <scope>NUCLEOTIDE SEQUENCE [LARGE SCALE GENOMIC DNA]</scope>
    <source>
        <strain evidence="3 4">DSM 27648</strain>
    </source>
</reference>
<dbReference type="EMBL" id="CP012333">
    <property type="protein sequence ID" value="AKU97094.1"/>
    <property type="molecule type" value="Genomic_DNA"/>
</dbReference>
<keyword evidence="4" id="KW-1185">Reference proteome</keyword>
<organism evidence="3 4">
    <name type="scientific">Labilithrix luteola</name>
    <dbReference type="NCBI Taxonomy" id="1391654"/>
    <lineage>
        <taxon>Bacteria</taxon>
        <taxon>Pseudomonadati</taxon>
        <taxon>Myxococcota</taxon>
        <taxon>Polyangia</taxon>
        <taxon>Polyangiales</taxon>
        <taxon>Labilitrichaceae</taxon>
        <taxon>Labilithrix</taxon>
    </lineage>
</organism>